<reference evidence="2 3" key="1">
    <citation type="submission" date="2024-02" db="EMBL/GenBank/DDBJ databases">
        <authorList>
            <person name="Chen Y."/>
            <person name="Shah S."/>
            <person name="Dougan E. K."/>
            <person name="Thang M."/>
            <person name="Chan C."/>
        </authorList>
    </citation>
    <scope>NUCLEOTIDE SEQUENCE [LARGE SCALE GENOMIC DNA]</scope>
</reference>
<feature type="region of interest" description="Disordered" evidence="1">
    <location>
        <begin position="365"/>
        <end position="390"/>
    </location>
</feature>
<feature type="region of interest" description="Disordered" evidence="1">
    <location>
        <begin position="325"/>
        <end position="344"/>
    </location>
</feature>
<evidence type="ECO:0000313" key="3">
    <source>
        <dbReference type="Proteomes" id="UP001642484"/>
    </source>
</evidence>
<gene>
    <name evidence="2" type="ORF">CCMP2556_LOCUS12006</name>
</gene>
<dbReference type="EMBL" id="CAXAMN010005736">
    <property type="protein sequence ID" value="CAK9015182.1"/>
    <property type="molecule type" value="Genomic_DNA"/>
</dbReference>
<sequence>MLGTFDQCWGALVRTERRPPPRAPRFGSPWPCEEEVSPRQWMERAGFAVFLRAVGAVERGVAVPGTPEELRRMCGVVAVQDDGFCGFWCLAYLLGMDLPRTLEKVTMELDSCRHLASHARAQGRHPSAEDRAWERLWNIADAKLRCLRYRGSHVDLVSCELQRRGLQDTNCFLTHAELSLLCARMCGSWTPVVEVTPDFHASEETGDHTMLALAAEGVPTLEAILCTFEIEAEALREAGWRLYEQGFRLITAEPVAEGRPSCTAAPSFEDLRRMRPLIIHLGTHYFLLESVEDVPESLNMEEALFLYCQRRIAEALHARSAELRRKAQEQRQTQDRVREEISSKEKEVANLRQEALRLQLEAEEHRQELKEQRSGKRSNSGALQKEVDHRRHQVEILKAELAKQERETKKLVEDSLSEALQVASARDLRSELQWKTELEAELERLRRSVIGP</sequence>
<keyword evidence="3" id="KW-1185">Reference proteome</keyword>
<accession>A0ABP0JL96</accession>
<comment type="caution">
    <text evidence="2">The sequence shown here is derived from an EMBL/GenBank/DDBJ whole genome shotgun (WGS) entry which is preliminary data.</text>
</comment>
<proteinExistence type="predicted"/>
<feature type="compositionally biased region" description="Basic and acidic residues" evidence="1">
    <location>
        <begin position="365"/>
        <end position="374"/>
    </location>
</feature>
<protein>
    <recommendedName>
        <fullName evidence="4">Ubiquitinyl hydrolase 1</fullName>
    </recommendedName>
</protein>
<evidence type="ECO:0000256" key="1">
    <source>
        <dbReference type="SAM" id="MobiDB-lite"/>
    </source>
</evidence>
<organism evidence="2 3">
    <name type="scientific">Durusdinium trenchii</name>
    <dbReference type="NCBI Taxonomy" id="1381693"/>
    <lineage>
        <taxon>Eukaryota</taxon>
        <taxon>Sar</taxon>
        <taxon>Alveolata</taxon>
        <taxon>Dinophyceae</taxon>
        <taxon>Suessiales</taxon>
        <taxon>Symbiodiniaceae</taxon>
        <taxon>Durusdinium</taxon>
    </lineage>
</organism>
<name>A0ABP0JL96_9DINO</name>
<evidence type="ECO:0000313" key="2">
    <source>
        <dbReference type="EMBL" id="CAK9015182.1"/>
    </source>
</evidence>
<evidence type="ECO:0008006" key="4">
    <source>
        <dbReference type="Google" id="ProtNLM"/>
    </source>
</evidence>
<dbReference type="Proteomes" id="UP001642484">
    <property type="component" value="Unassembled WGS sequence"/>
</dbReference>